<dbReference type="Pfam" id="PF00307">
    <property type="entry name" value="CH"/>
    <property type="match status" value="1"/>
</dbReference>
<dbReference type="Pfam" id="PF00402">
    <property type="entry name" value="Calponin"/>
    <property type="match status" value="1"/>
</dbReference>
<feature type="domain" description="Calponin-homology (CH)" evidence="5">
    <location>
        <begin position="24"/>
        <end position="130"/>
    </location>
</feature>
<proteinExistence type="inferred from homology"/>
<keyword evidence="7" id="KW-1185">Reference proteome</keyword>
<organism evidence="6 7">
    <name type="scientific">Pavo cristatus</name>
    <name type="common">Indian peafowl</name>
    <name type="synonym">Blue peafowl</name>
    <dbReference type="NCBI Taxonomy" id="9049"/>
    <lineage>
        <taxon>Eukaryota</taxon>
        <taxon>Metazoa</taxon>
        <taxon>Chordata</taxon>
        <taxon>Craniata</taxon>
        <taxon>Vertebrata</taxon>
        <taxon>Euteleostomi</taxon>
        <taxon>Archelosauria</taxon>
        <taxon>Archosauria</taxon>
        <taxon>Dinosauria</taxon>
        <taxon>Saurischia</taxon>
        <taxon>Theropoda</taxon>
        <taxon>Coelurosauria</taxon>
        <taxon>Aves</taxon>
        <taxon>Neognathae</taxon>
        <taxon>Galloanserae</taxon>
        <taxon>Galliformes</taxon>
        <taxon>Phasianidae</taxon>
        <taxon>Phasianinae</taxon>
        <taxon>Pavo</taxon>
    </lineage>
</organism>
<dbReference type="InterPro" id="IPR000557">
    <property type="entry name" value="Calponin_repeat"/>
</dbReference>
<dbReference type="GO" id="GO:0051015">
    <property type="term" value="F:actin filament binding"/>
    <property type="evidence" value="ECO:0007669"/>
    <property type="project" value="TreeGrafter"/>
</dbReference>
<feature type="region of interest" description="Disordered" evidence="4">
    <location>
        <begin position="171"/>
        <end position="193"/>
    </location>
</feature>
<dbReference type="InterPro" id="IPR003096">
    <property type="entry name" value="SM22_calponin"/>
</dbReference>
<dbReference type="Proteomes" id="UP000694428">
    <property type="component" value="Unplaced"/>
</dbReference>
<dbReference type="GO" id="GO:0007015">
    <property type="term" value="P:actin filament organization"/>
    <property type="evidence" value="ECO:0007669"/>
    <property type="project" value="TreeGrafter"/>
</dbReference>
<dbReference type="SMART" id="SM00033">
    <property type="entry name" value="CH"/>
    <property type="match status" value="1"/>
</dbReference>
<dbReference type="InterPro" id="IPR050606">
    <property type="entry name" value="Calponin-like"/>
</dbReference>
<reference evidence="6" key="1">
    <citation type="submission" date="2025-08" db="UniProtKB">
        <authorList>
            <consortium name="Ensembl"/>
        </authorList>
    </citation>
    <scope>IDENTIFICATION</scope>
</reference>
<dbReference type="GO" id="GO:0015629">
    <property type="term" value="C:actin cytoskeleton"/>
    <property type="evidence" value="ECO:0007669"/>
    <property type="project" value="TreeGrafter"/>
</dbReference>
<evidence type="ECO:0000256" key="2">
    <source>
        <dbReference type="ARBA" id="ARBA00022553"/>
    </source>
</evidence>
<comment type="similarity">
    <text evidence="1 3">Belongs to the calponin family.</text>
</comment>
<evidence type="ECO:0000313" key="6">
    <source>
        <dbReference type="Ensembl" id="ENSPSTP00000012908.1"/>
    </source>
</evidence>
<keyword evidence="2" id="KW-0597">Phosphoprotein</keyword>
<evidence type="ECO:0000256" key="3">
    <source>
        <dbReference type="RuleBase" id="RU361224"/>
    </source>
</evidence>
<dbReference type="Ensembl" id="ENSPSTT00000013535.1">
    <property type="protein sequence ID" value="ENSPSTP00000012908.1"/>
    <property type="gene ID" value="ENSPSTG00000009110.1"/>
</dbReference>
<dbReference type="PRINTS" id="PR00890">
    <property type="entry name" value="TRANSGELIN"/>
</dbReference>
<dbReference type="AlphaFoldDB" id="A0A8C9FAD0"/>
<reference evidence="6" key="2">
    <citation type="submission" date="2025-09" db="UniProtKB">
        <authorList>
            <consortium name="Ensembl"/>
        </authorList>
    </citation>
    <scope>IDENTIFICATION</scope>
</reference>
<dbReference type="PANTHER" id="PTHR47385:SF10">
    <property type="entry name" value="TRANSGELIN-3"/>
    <property type="match status" value="1"/>
</dbReference>
<evidence type="ECO:0000313" key="7">
    <source>
        <dbReference type="Proteomes" id="UP000694428"/>
    </source>
</evidence>
<dbReference type="InterPro" id="IPR036872">
    <property type="entry name" value="CH_dom_sf"/>
</dbReference>
<dbReference type="PRINTS" id="PR00888">
    <property type="entry name" value="SM22CALPONIN"/>
</dbReference>
<dbReference type="InterPro" id="IPR001715">
    <property type="entry name" value="CH_dom"/>
</dbReference>
<accession>A0A8C9FAD0</accession>
<feature type="compositionally biased region" description="Polar residues" evidence="4">
    <location>
        <begin position="171"/>
        <end position="183"/>
    </location>
</feature>
<name>A0A8C9FAD0_PAVCR</name>
<dbReference type="PANTHER" id="PTHR47385">
    <property type="entry name" value="CALPONIN"/>
    <property type="match status" value="1"/>
</dbReference>
<evidence type="ECO:0000256" key="4">
    <source>
        <dbReference type="SAM" id="MobiDB-lite"/>
    </source>
</evidence>
<dbReference type="PROSITE" id="PS51122">
    <property type="entry name" value="CALPONIN_2"/>
    <property type="match status" value="1"/>
</dbReference>
<dbReference type="SUPFAM" id="SSF47576">
    <property type="entry name" value="Calponin-homology domain, CH-domain"/>
    <property type="match status" value="1"/>
</dbReference>
<dbReference type="PROSITE" id="PS01052">
    <property type="entry name" value="CALPONIN_1"/>
    <property type="match status" value="1"/>
</dbReference>
<sequence>MANRGPSYGLSREVQEKIEQKYDPELESRLANWIIVQCEEQIEPPPPGRQHFQTWLMDGTVSYLFNSVLEYLYISESKMAFKQMEQISQFLKAAEIYGVRTTDIFQTVDLWEGKDMAAVQRTLMALGSLAVTKDDGCYKGDPSWFHRKAQQNRRGFSEEQLRQGQNVIGLQMGSNKGASQSGMTGYGMPRQII</sequence>
<evidence type="ECO:0000256" key="1">
    <source>
        <dbReference type="ARBA" id="ARBA00009631"/>
    </source>
</evidence>
<dbReference type="Gene3D" id="1.10.418.10">
    <property type="entry name" value="Calponin-like domain"/>
    <property type="match status" value="1"/>
</dbReference>
<dbReference type="PROSITE" id="PS50021">
    <property type="entry name" value="CH"/>
    <property type="match status" value="1"/>
</dbReference>
<evidence type="ECO:0000259" key="5">
    <source>
        <dbReference type="PROSITE" id="PS50021"/>
    </source>
</evidence>
<protein>
    <recommendedName>
        <fullName evidence="3">Transgelin</fullName>
    </recommendedName>
</protein>